<evidence type="ECO:0000313" key="2">
    <source>
        <dbReference type="WBParaSite" id="snap_masked-unitig_30749-processed-gene-0.1-mRNA-1"/>
    </source>
</evidence>
<dbReference type="WBParaSite" id="snap_masked-unitig_30749-processed-gene-0.1-mRNA-1">
    <property type="protein sequence ID" value="snap_masked-unitig_30749-processed-gene-0.1-mRNA-1"/>
    <property type="gene ID" value="snap_masked-unitig_30749-processed-gene-0.1"/>
</dbReference>
<reference evidence="2" key="1">
    <citation type="submission" date="2016-11" db="UniProtKB">
        <authorList>
            <consortium name="WormBaseParasite"/>
        </authorList>
    </citation>
    <scope>IDENTIFICATION</scope>
</reference>
<organism evidence="1 2">
    <name type="scientific">Macrostomum lignano</name>
    <dbReference type="NCBI Taxonomy" id="282301"/>
    <lineage>
        <taxon>Eukaryota</taxon>
        <taxon>Metazoa</taxon>
        <taxon>Spiralia</taxon>
        <taxon>Lophotrochozoa</taxon>
        <taxon>Platyhelminthes</taxon>
        <taxon>Rhabditophora</taxon>
        <taxon>Macrostomorpha</taxon>
        <taxon>Macrostomida</taxon>
        <taxon>Macrostomidae</taxon>
        <taxon>Macrostomum</taxon>
    </lineage>
</organism>
<accession>A0A1I8JQS3</accession>
<name>A0A1I8JQS3_9PLAT</name>
<keyword evidence="1" id="KW-1185">Reference proteome</keyword>
<protein>
    <submittedName>
        <fullName evidence="2">SopA_C domain-containing protein</fullName>
    </submittedName>
</protein>
<sequence length="159" mass="16927">LDAPAIRPEYFAPRFHCSHTARTSAFTHACAAFSFVTLPSLDETGTALSALLGVSSVWPCSISAMDSSTTWRQRQLVSRRSNSISADDCAIFDLALLCGLADHCDLTAPDTAALFGQLWQLTAASIDGGGDVQQARATLAQLRDRAAEWPEVAAAIRAT</sequence>
<evidence type="ECO:0000313" key="1">
    <source>
        <dbReference type="Proteomes" id="UP000095280"/>
    </source>
</evidence>
<proteinExistence type="predicted"/>
<dbReference type="Proteomes" id="UP000095280">
    <property type="component" value="Unplaced"/>
</dbReference>
<dbReference type="AlphaFoldDB" id="A0A1I8JQS3"/>